<dbReference type="EMBL" id="MNCJ02000330">
    <property type="protein sequence ID" value="KAF5763762.1"/>
    <property type="molecule type" value="Genomic_DNA"/>
</dbReference>
<dbReference type="GO" id="GO:0008194">
    <property type="term" value="F:UDP-glycosyltransferase activity"/>
    <property type="evidence" value="ECO:0000318"/>
    <property type="project" value="GO_Central"/>
</dbReference>
<evidence type="ECO:0000313" key="4">
    <source>
        <dbReference type="Proteomes" id="UP000215914"/>
    </source>
</evidence>
<reference evidence="3" key="2">
    <citation type="submission" date="2017-02" db="EMBL/GenBank/DDBJ databases">
        <title>Sunflower complete genome.</title>
        <authorList>
            <person name="Langlade N."/>
            <person name="Munos S."/>
        </authorList>
    </citation>
    <scope>NUCLEOTIDE SEQUENCE [LARGE SCALE GENOMIC DNA]</scope>
    <source>
        <tissue evidence="3">Leaves</tissue>
    </source>
</reference>
<evidence type="ECO:0000313" key="2">
    <source>
        <dbReference type="EMBL" id="KAF5763762.1"/>
    </source>
</evidence>
<dbReference type="InterPro" id="IPR002213">
    <property type="entry name" value="UDP_glucos_trans"/>
</dbReference>
<reference evidence="2" key="3">
    <citation type="submission" date="2020-06" db="EMBL/GenBank/DDBJ databases">
        <title>Helianthus annuus Genome sequencing and assembly Release 2.</title>
        <authorList>
            <person name="Gouzy J."/>
            <person name="Langlade N."/>
            <person name="Munos S."/>
        </authorList>
    </citation>
    <scope>NUCLEOTIDE SEQUENCE</scope>
    <source>
        <tissue evidence="2">Leaves</tissue>
    </source>
</reference>
<protein>
    <submittedName>
        <fullName evidence="2">7-deoxyloganetin glucosyltransferase</fullName>
        <ecNumber evidence="2">2.4.1.324</ecNumber>
    </submittedName>
    <submittedName>
        <fullName evidence="3">Putative UDP-Glycosyltransferase superfamily protein</fullName>
    </submittedName>
</protein>
<keyword evidence="1 3" id="KW-0808">Transferase</keyword>
<evidence type="ECO:0000313" key="3">
    <source>
        <dbReference type="EMBL" id="OTG29167.1"/>
    </source>
</evidence>
<dbReference type="OrthoDB" id="5835829at2759"/>
<keyword evidence="4" id="KW-1185">Reference proteome</keyword>
<gene>
    <name evidence="3" type="ORF">HannXRQ_Chr04g0119271</name>
    <name evidence="2" type="ORF">HanXRQr2_Chr15g0684171</name>
</gene>
<sequence>MVKPHVLLIPATGQGHVIPATELGRQLVQHGAKVTVIITDAIHKAIMTNQLEKDDCDGLMQMVSIPDGLEPWEDRNDLGKLLGSIRKSMPSKLEQLIETINKQDDNKVTCLIADFWMAWALQVANKMGVGRAIFCPASAATLATMMSIPKLINDGFMNNNGIPARNGEMIRLTETMPPIKPENLAWATFRDSNSIEVNFQNHVKFVESATSAEWFVCNSAVELEPAAFSLFPEWLPIGPLLASNRLANQAGHFWHEDSTCLPWLDHQAACSVIYVAFGSITTINQTQFEELALGLELTNRPFLWVVRPGLTKEAETAFPDGYMDRVGSRGRIVSWAPQQKVLAHPSLACFMTHCGWNSILEGVTNGLPFLCWPYFGDQFYNETYICDIWKTGLRLEEDKTGIITREGIKSKVEQLFRDKTFKSKAVDMKEKVASSVAKGGCSHSNLTKFVDWIHGKDADTNDHHDTM</sequence>
<dbReference type="FunFam" id="3.40.50.2000:FF:000108">
    <property type="entry name" value="UDP-glycosyltransferase 83A1"/>
    <property type="match status" value="1"/>
</dbReference>
<dbReference type="InParanoid" id="A0A251V0L6"/>
<dbReference type="FunFam" id="3.40.50.2000:FF:000061">
    <property type="entry name" value="UDP-glycosyltransferase 83A1"/>
    <property type="match status" value="1"/>
</dbReference>
<keyword evidence="2" id="KW-0328">Glycosyltransferase</keyword>
<dbReference type="OMA" id="EKITIMI"/>
<dbReference type="SUPFAM" id="SSF53756">
    <property type="entry name" value="UDP-Glycosyltransferase/glycogen phosphorylase"/>
    <property type="match status" value="1"/>
</dbReference>
<dbReference type="PANTHER" id="PTHR48045">
    <property type="entry name" value="UDP-GLYCOSYLTRANSFERASE 72B1"/>
    <property type="match status" value="1"/>
</dbReference>
<dbReference type="Gramene" id="mRNA:HanXRQr2_Chr15g0684171">
    <property type="protein sequence ID" value="mRNA:HanXRQr2_Chr15g0684171"/>
    <property type="gene ID" value="HanXRQr2_Chr15g0684171"/>
</dbReference>
<organism evidence="3 4">
    <name type="scientific">Helianthus annuus</name>
    <name type="common">Common sunflower</name>
    <dbReference type="NCBI Taxonomy" id="4232"/>
    <lineage>
        <taxon>Eukaryota</taxon>
        <taxon>Viridiplantae</taxon>
        <taxon>Streptophyta</taxon>
        <taxon>Embryophyta</taxon>
        <taxon>Tracheophyta</taxon>
        <taxon>Spermatophyta</taxon>
        <taxon>Magnoliopsida</taxon>
        <taxon>eudicotyledons</taxon>
        <taxon>Gunneridae</taxon>
        <taxon>Pentapetalae</taxon>
        <taxon>asterids</taxon>
        <taxon>campanulids</taxon>
        <taxon>Asterales</taxon>
        <taxon>Asteraceae</taxon>
        <taxon>Asteroideae</taxon>
        <taxon>Heliantheae alliance</taxon>
        <taxon>Heliantheae</taxon>
        <taxon>Helianthus</taxon>
    </lineage>
</organism>
<proteinExistence type="predicted"/>
<name>A0A251V0L6_HELAN</name>
<dbReference type="CDD" id="cd03784">
    <property type="entry name" value="GT1_Gtf-like"/>
    <property type="match status" value="1"/>
</dbReference>
<evidence type="ECO:0000256" key="1">
    <source>
        <dbReference type="ARBA" id="ARBA00022679"/>
    </source>
</evidence>
<dbReference type="AlphaFoldDB" id="A0A251V0L6"/>
<dbReference type="PANTHER" id="PTHR48045:SF27">
    <property type="entry name" value="TRANS-ZEATIN O-BETA-D-GLUCOSYLTRANSFERASE"/>
    <property type="match status" value="1"/>
</dbReference>
<dbReference type="Gene3D" id="3.40.50.2000">
    <property type="entry name" value="Glycogen Phosphorylase B"/>
    <property type="match status" value="2"/>
</dbReference>
<dbReference type="Proteomes" id="UP000215914">
    <property type="component" value="Chromosome 4"/>
</dbReference>
<accession>A0A251V0L6</accession>
<dbReference type="Pfam" id="PF00201">
    <property type="entry name" value="UDPGT"/>
    <property type="match status" value="1"/>
</dbReference>
<dbReference type="EMBL" id="CM007893">
    <property type="protein sequence ID" value="OTG29167.1"/>
    <property type="molecule type" value="Genomic_DNA"/>
</dbReference>
<reference evidence="2 4" key="1">
    <citation type="journal article" date="2017" name="Nature">
        <title>The sunflower genome provides insights into oil metabolism, flowering and Asterid evolution.</title>
        <authorList>
            <person name="Badouin H."/>
            <person name="Gouzy J."/>
            <person name="Grassa C.J."/>
            <person name="Murat F."/>
            <person name="Staton S.E."/>
            <person name="Cottret L."/>
            <person name="Lelandais-Briere C."/>
            <person name="Owens G.L."/>
            <person name="Carrere S."/>
            <person name="Mayjonade B."/>
            <person name="Legrand L."/>
            <person name="Gill N."/>
            <person name="Kane N.C."/>
            <person name="Bowers J.E."/>
            <person name="Hubner S."/>
            <person name="Bellec A."/>
            <person name="Berard A."/>
            <person name="Berges H."/>
            <person name="Blanchet N."/>
            <person name="Boniface M.C."/>
            <person name="Brunel D."/>
            <person name="Catrice O."/>
            <person name="Chaidir N."/>
            <person name="Claudel C."/>
            <person name="Donnadieu C."/>
            <person name="Faraut T."/>
            <person name="Fievet G."/>
            <person name="Helmstetter N."/>
            <person name="King M."/>
            <person name="Knapp S.J."/>
            <person name="Lai Z."/>
            <person name="Le Paslier M.C."/>
            <person name="Lippi Y."/>
            <person name="Lorenzon L."/>
            <person name="Mandel J.R."/>
            <person name="Marage G."/>
            <person name="Marchand G."/>
            <person name="Marquand E."/>
            <person name="Bret-Mestries E."/>
            <person name="Morien E."/>
            <person name="Nambeesan S."/>
            <person name="Nguyen T."/>
            <person name="Pegot-Espagnet P."/>
            <person name="Pouilly N."/>
            <person name="Raftis F."/>
            <person name="Sallet E."/>
            <person name="Schiex T."/>
            <person name="Thomas J."/>
            <person name="Vandecasteele C."/>
            <person name="Vares D."/>
            <person name="Vear F."/>
            <person name="Vautrin S."/>
            <person name="Crespi M."/>
            <person name="Mangin B."/>
            <person name="Burke J.M."/>
            <person name="Salse J."/>
            <person name="Munos S."/>
            <person name="Vincourt P."/>
            <person name="Rieseberg L.H."/>
            <person name="Langlade N.B."/>
        </authorList>
    </citation>
    <scope>NUCLEOTIDE SEQUENCE [LARGE SCALE GENOMIC DNA]</scope>
    <source>
        <strain evidence="4">cv. SF193</strain>
        <tissue evidence="2">Leaves</tissue>
    </source>
</reference>
<dbReference type="EC" id="2.4.1.324" evidence="2"/>